<evidence type="ECO:0000313" key="1">
    <source>
        <dbReference type="EMBL" id="CAF0703387.1"/>
    </source>
</evidence>
<evidence type="ECO:0000313" key="2">
    <source>
        <dbReference type="Proteomes" id="UP000663859"/>
    </source>
</evidence>
<accession>A0A8J2BV70</accession>
<keyword evidence="2" id="KW-1185">Reference proteome</keyword>
<proteinExistence type="predicted"/>
<reference evidence="1" key="1">
    <citation type="submission" date="2021-02" db="EMBL/GenBank/DDBJ databases">
        <authorList>
            <person name="Cremers G."/>
            <person name="Picone N."/>
        </authorList>
    </citation>
    <scope>NUCLEOTIDE SEQUENCE</scope>
    <source>
        <strain evidence="1">PQ17</strain>
    </source>
</reference>
<dbReference type="AlphaFoldDB" id="A0A8J2BV70"/>
<protein>
    <submittedName>
        <fullName evidence="1">Uncharacterized protein</fullName>
    </submittedName>
</protein>
<comment type="caution">
    <text evidence="1">The sequence shown here is derived from an EMBL/GenBank/DDBJ whole genome shotgun (WGS) entry which is preliminary data.</text>
</comment>
<gene>
    <name evidence="1" type="ORF">MPNT_570004</name>
</gene>
<dbReference type="EMBL" id="CAJNOB010000053">
    <property type="protein sequence ID" value="CAF0703387.1"/>
    <property type="molecule type" value="Genomic_DNA"/>
</dbReference>
<dbReference type="Proteomes" id="UP000663859">
    <property type="component" value="Unassembled WGS sequence"/>
</dbReference>
<name>A0A8J2BV70_9BACT</name>
<organism evidence="1 2">
    <name type="scientific">Candidatus Methylacidithermus pantelleriae</name>
    <dbReference type="NCBI Taxonomy" id="2744239"/>
    <lineage>
        <taxon>Bacteria</taxon>
        <taxon>Pseudomonadati</taxon>
        <taxon>Verrucomicrobiota</taxon>
        <taxon>Methylacidiphilae</taxon>
        <taxon>Methylacidiphilales</taxon>
        <taxon>Methylacidiphilaceae</taxon>
        <taxon>Candidatus Methylacidithermus</taxon>
    </lineage>
</organism>
<sequence>MLVHRPLDTPAGQLLRVALPTAHIALFPSLASRLTCCRKLGIHILHFEALLDRLLSLGAPCRLASFPGLFVRGLDHQQPLQAFATGAIVTDCGPLPAHCTIYVFMDARQRFAREYALCRENAESLATCERKETAPPQPAICFRLSRPNCIPTASFRKPFRPEAR</sequence>